<feature type="signal peptide" evidence="1">
    <location>
        <begin position="1"/>
        <end position="22"/>
    </location>
</feature>
<evidence type="ECO:0000256" key="1">
    <source>
        <dbReference type="SAM" id="SignalP"/>
    </source>
</evidence>
<keyword evidence="1" id="KW-0732">Signal</keyword>
<sequence>MPSIYFTLSAAALAGFASVAQAQTNITTNACADGSNYSSCNRNVANNWSSCVNDCNGDGNCMVDCGCTAHQEYINCMAQSCWNQVYSCEYQLFVQQYFSVCPSAVEPIPFWPAPDNAPNRCSCDLGKVLQNTLTARKEQVTCMSNVTDQTVSEASNGSIANLGNGLDIAKQATDCACCGASASYSAAWEVCPNTVPTLAGADLWPVFFPDDMPNMYTSIPNWAWDTCDSTLDNVQCQDIGFNDSSDKFYKPGDFPRNGTSTLSNVAGTVTAPPSGTVITWSQASSTWTVTATGYDAKAVASQSDYRATATGTGAQYPEQTSVDNVNGAGNVRPVGGAVAALGFVGALMAL</sequence>
<gene>
    <name evidence="2" type="ORF">N7498_005008</name>
</gene>
<dbReference type="EMBL" id="JAPQKR010000012">
    <property type="protein sequence ID" value="KAJ5204129.1"/>
    <property type="molecule type" value="Genomic_DNA"/>
</dbReference>
<dbReference type="OrthoDB" id="3538998at2759"/>
<organism evidence="2 3">
    <name type="scientific">Penicillium cinerascens</name>
    <dbReference type="NCBI Taxonomy" id="70096"/>
    <lineage>
        <taxon>Eukaryota</taxon>
        <taxon>Fungi</taxon>
        <taxon>Dikarya</taxon>
        <taxon>Ascomycota</taxon>
        <taxon>Pezizomycotina</taxon>
        <taxon>Eurotiomycetes</taxon>
        <taxon>Eurotiomycetidae</taxon>
        <taxon>Eurotiales</taxon>
        <taxon>Aspergillaceae</taxon>
        <taxon>Penicillium</taxon>
    </lineage>
</organism>
<protein>
    <recommendedName>
        <fullName evidence="4">Extracellular membrane protein CFEM domain-containing protein</fullName>
    </recommendedName>
</protein>
<evidence type="ECO:0008006" key="4">
    <source>
        <dbReference type="Google" id="ProtNLM"/>
    </source>
</evidence>
<feature type="chain" id="PRO_5040830315" description="Extracellular membrane protein CFEM domain-containing protein" evidence="1">
    <location>
        <begin position="23"/>
        <end position="350"/>
    </location>
</feature>
<dbReference type="RefSeq" id="XP_058308608.1">
    <property type="nucleotide sequence ID" value="XM_058452070.1"/>
</dbReference>
<evidence type="ECO:0000313" key="2">
    <source>
        <dbReference type="EMBL" id="KAJ5204129.1"/>
    </source>
</evidence>
<keyword evidence="3" id="KW-1185">Reference proteome</keyword>
<dbReference type="AlphaFoldDB" id="A0A9W9MMT3"/>
<accession>A0A9W9MMT3</accession>
<reference evidence="2" key="2">
    <citation type="journal article" date="2023" name="IMA Fungus">
        <title>Comparative genomic study of the Penicillium genus elucidates a diverse pangenome and 15 lateral gene transfer events.</title>
        <authorList>
            <person name="Petersen C."/>
            <person name="Sorensen T."/>
            <person name="Nielsen M.R."/>
            <person name="Sondergaard T.E."/>
            <person name="Sorensen J.L."/>
            <person name="Fitzpatrick D.A."/>
            <person name="Frisvad J.C."/>
            <person name="Nielsen K.L."/>
        </authorList>
    </citation>
    <scope>NUCLEOTIDE SEQUENCE</scope>
    <source>
        <strain evidence="2">IBT 15544</strain>
    </source>
</reference>
<dbReference type="GeneID" id="83179371"/>
<proteinExistence type="predicted"/>
<comment type="caution">
    <text evidence="2">The sequence shown here is derived from an EMBL/GenBank/DDBJ whole genome shotgun (WGS) entry which is preliminary data.</text>
</comment>
<dbReference type="Proteomes" id="UP001150904">
    <property type="component" value="Unassembled WGS sequence"/>
</dbReference>
<evidence type="ECO:0000313" key="3">
    <source>
        <dbReference type="Proteomes" id="UP001150904"/>
    </source>
</evidence>
<reference evidence="2" key="1">
    <citation type="submission" date="2022-12" db="EMBL/GenBank/DDBJ databases">
        <authorList>
            <person name="Petersen C."/>
        </authorList>
    </citation>
    <scope>NUCLEOTIDE SEQUENCE</scope>
    <source>
        <strain evidence="2">IBT 15544</strain>
    </source>
</reference>
<name>A0A9W9MMT3_9EURO</name>